<keyword evidence="2" id="KW-0472">Membrane</keyword>
<gene>
    <name evidence="3" type="ORF">THTE_3670</name>
</gene>
<accession>A0A286RJY2</accession>
<keyword evidence="2" id="KW-0812">Transmembrane</keyword>
<evidence type="ECO:0000256" key="1">
    <source>
        <dbReference type="SAM" id="MobiDB-lite"/>
    </source>
</evidence>
<reference evidence="3 4" key="1">
    <citation type="journal article" name="Front. Microbiol.">
        <title>Sugar Metabolism of the First Thermophilic Planctomycete Thermogutta terrifontis: Comparative Genomic and Transcriptomic Approaches.</title>
        <authorList>
            <person name="Elcheninov A.G."/>
            <person name="Menzel P."/>
            <person name="Gudbergsdottir S.R."/>
            <person name="Slesarev A.I."/>
            <person name="Kadnikov V.V."/>
            <person name="Krogh A."/>
            <person name="Bonch-Osmolovskaya E.A."/>
            <person name="Peng X."/>
            <person name="Kublanov I.V."/>
        </authorList>
    </citation>
    <scope>NUCLEOTIDE SEQUENCE [LARGE SCALE GENOMIC DNA]</scope>
    <source>
        <strain evidence="3 4">R1</strain>
    </source>
</reference>
<dbReference type="OrthoDB" id="277244at2"/>
<keyword evidence="2" id="KW-1133">Transmembrane helix</keyword>
<evidence type="ECO:0000313" key="4">
    <source>
        <dbReference type="Proteomes" id="UP000215086"/>
    </source>
</evidence>
<evidence type="ECO:0000256" key="2">
    <source>
        <dbReference type="SAM" id="Phobius"/>
    </source>
</evidence>
<feature type="compositionally biased region" description="Low complexity" evidence="1">
    <location>
        <begin position="443"/>
        <end position="453"/>
    </location>
</feature>
<feature type="compositionally biased region" description="Low complexity" evidence="1">
    <location>
        <begin position="522"/>
        <end position="549"/>
    </location>
</feature>
<organism evidence="3 4">
    <name type="scientific">Thermogutta terrifontis</name>
    <dbReference type="NCBI Taxonomy" id="1331910"/>
    <lineage>
        <taxon>Bacteria</taxon>
        <taxon>Pseudomonadati</taxon>
        <taxon>Planctomycetota</taxon>
        <taxon>Planctomycetia</taxon>
        <taxon>Pirellulales</taxon>
        <taxon>Thermoguttaceae</taxon>
        <taxon>Thermogutta</taxon>
    </lineage>
</organism>
<keyword evidence="4" id="KW-1185">Reference proteome</keyword>
<feature type="compositionally biased region" description="Low complexity" evidence="1">
    <location>
        <begin position="305"/>
        <end position="334"/>
    </location>
</feature>
<dbReference type="AlphaFoldDB" id="A0A286RJY2"/>
<feature type="region of interest" description="Disordered" evidence="1">
    <location>
        <begin position="305"/>
        <end position="339"/>
    </location>
</feature>
<feature type="compositionally biased region" description="Pro residues" evidence="1">
    <location>
        <begin position="608"/>
        <end position="636"/>
    </location>
</feature>
<sequence>MNQLQPILAAIKKWGFWAICGLAVLIGLGVWFVAQQSVQASIKARKDQLEGLKSQVSGVKPGSPNSQVIEATKKKIEELKADVYQAWVSMYAAQKEKNKWPAALGDEFLNWVNQPGRKFGDPIPERFREIYLNFIDQHFPTLFEIVNLRRPKGTDLKRLGSIRGMAGPAGYGGASGYPGAVSTVGEEGYGTGYPGTGYPGAAYPGTTGTGGPATIEMEGIVEWNPQNIAAIKQRFAWVKVPTSEEIWNAQEDLWVYEALLRIIAKTNEGATGPHNAAVKRINAIEIGPDAARYLATSMAGVMPTGSGSIGSPGSMGSPGSAPMSSGPVSPEAGGSEYGSGYGMPGTTLYGRYVDADGKPLPPGSPQPFAEFKMMPIRMDLVVDQRKLDQLLVNCVNSDMPVRITRVLVRPSQASMGQPGAMGYGGMGSTGMVNPMSESYGEETAGPGYGTSPYGTGGPGATTASATSNYDVPVIIEGIIYIFNPPNIEELGKPGAPELPSGQSLAQPPAEQGQPVAPAPESGVPTQPGTGQQPATQQPTAPQAPAGVPQGPTPAPPGGAQPTAPAQGGPQPGVSAPPVQPAAPGNAEVQPNAGQPAAGGQPPVGNVPAQPPAPQPGTQPPAGPQAPANPPAVPPQA</sequence>
<protein>
    <submittedName>
        <fullName evidence="3">Outer membrane protein, OmpA/MotB family</fullName>
    </submittedName>
</protein>
<feature type="transmembrane region" description="Helical" evidence="2">
    <location>
        <begin position="14"/>
        <end position="34"/>
    </location>
</feature>
<dbReference type="RefSeq" id="WP_095416095.1">
    <property type="nucleotide sequence ID" value="NZ_CP018477.1"/>
</dbReference>
<dbReference type="EMBL" id="CP018477">
    <property type="protein sequence ID" value="ASV76271.1"/>
    <property type="molecule type" value="Genomic_DNA"/>
</dbReference>
<feature type="region of interest" description="Disordered" evidence="1">
    <location>
        <begin position="433"/>
        <end position="460"/>
    </location>
</feature>
<feature type="compositionally biased region" description="Low complexity" evidence="1">
    <location>
        <begin position="559"/>
        <end position="607"/>
    </location>
</feature>
<dbReference type="KEGG" id="ttf:THTE_3670"/>
<evidence type="ECO:0000313" key="3">
    <source>
        <dbReference type="EMBL" id="ASV76271.1"/>
    </source>
</evidence>
<proteinExistence type="predicted"/>
<feature type="region of interest" description="Disordered" evidence="1">
    <location>
        <begin position="491"/>
        <end position="636"/>
    </location>
</feature>
<name>A0A286RJY2_9BACT</name>
<dbReference type="Proteomes" id="UP000215086">
    <property type="component" value="Chromosome"/>
</dbReference>